<reference evidence="6 7" key="1">
    <citation type="journal article" date="2023" name="Nucleic Acids Res.">
        <title>The hologenome of Daphnia magna reveals possible DNA methylation and microbiome-mediated evolution of the host genome.</title>
        <authorList>
            <person name="Chaturvedi A."/>
            <person name="Li X."/>
            <person name="Dhandapani V."/>
            <person name="Marshall H."/>
            <person name="Kissane S."/>
            <person name="Cuenca-Cambronero M."/>
            <person name="Asole G."/>
            <person name="Calvet F."/>
            <person name="Ruiz-Romero M."/>
            <person name="Marangio P."/>
            <person name="Guigo R."/>
            <person name="Rago D."/>
            <person name="Mirbahai L."/>
            <person name="Eastwood N."/>
            <person name="Colbourne J.K."/>
            <person name="Zhou J."/>
            <person name="Mallon E."/>
            <person name="Orsini L."/>
        </authorList>
    </citation>
    <scope>NUCLEOTIDE SEQUENCE [LARGE SCALE GENOMIC DNA]</scope>
    <source>
        <strain evidence="6">LRV0_1</strain>
    </source>
</reference>
<evidence type="ECO:0000256" key="2">
    <source>
        <dbReference type="ARBA" id="ARBA00022741"/>
    </source>
</evidence>
<dbReference type="PANTHER" id="PTHR11922">
    <property type="entry name" value="GMP SYNTHASE-RELATED"/>
    <property type="match status" value="1"/>
</dbReference>
<dbReference type="Gene3D" id="3.40.50.620">
    <property type="entry name" value="HUPs"/>
    <property type="match status" value="1"/>
</dbReference>
<dbReference type="Proteomes" id="UP001234178">
    <property type="component" value="Unassembled WGS sequence"/>
</dbReference>
<name>A0ABR0A4H4_9CRUS</name>
<accession>A0ABR0A4H4</accession>
<evidence type="ECO:0008006" key="8">
    <source>
        <dbReference type="Google" id="ProtNLM"/>
    </source>
</evidence>
<dbReference type="SUPFAM" id="SSF52317">
    <property type="entry name" value="Class I glutamine amidotransferase-like"/>
    <property type="match status" value="1"/>
</dbReference>
<sequence length="252" mass="29185">MLLCMQLLNKELGNQFCCGTLKRRNVREDGQFEIQEEKECPLFKSLETRQLVLLTRVDTERHLNGVQFLPEVDFTEKGRKMLHNFLFDICELQGVFTLEKCEQQCIHTSGVRSDVIRSGSYCKTDFLRFHQPAWSPNFVIVSDFALIPDLIESASHMAFSRADAIKTHQNDSEMVRQLLIYGRVVEPLKDIHIDVKRNGPDATGFYDWTSFPDTHLPQEVVDKMVEAVLTVPGIFRVLYDLTAKPQWTTEWE</sequence>
<proteinExistence type="predicted"/>
<dbReference type="Gene3D" id="3.30.300.10">
    <property type="match status" value="1"/>
</dbReference>
<dbReference type="EMBL" id="JAOYFB010000036">
    <property type="protein sequence ID" value="KAK4019885.1"/>
    <property type="molecule type" value="Genomic_DNA"/>
</dbReference>
<keyword evidence="1" id="KW-0436">Ligase</keyword>
<dbReference type="PANTHER" id="PTHR11922:SF2">
    <property type="entry name" value="GMP SYNTHASE [GLUTAMINE-HYDROLYZING]"/>
    <property type="match status" value="1"/>
</dbReference>
<dbReference type="InterPro" id="IPR029062">
    <property type="entry name" value="Class_I_gatase-like"/>
</dbReference>
<keyword evidence="5" id="KW-0067">ATP-binding</keyword>
<evidence type="ECO:0000256" key="3">
    <source>
        <dbReference type="ARBA" id="ARBA00022749"/>
    </source>
</evidence>
<dbReference type="InterPro" id="IPR014729">
    <property type="entry name" value="Rossmann-like_a/b/a_fold"/>
</dbReference>
<keyword evidence="3" id="KW-0332">GMP biosynthesis</keyword>
<dbReference type="SUPFAM" id="SSF54810">
    <property type="entry name" value="GMP synthetase C-terminal dimerisation domain"/>
    <property type="match status" value="1"/>
</dbReference>
<evidence type="ECO:0000313" key="7">
    <source>
        <dbReference type="Proteomes" id="UP001234178"/>
    </source>
</evidence>
<organism evidence="6 7">
    <name type="scientific">Daphnia magna</name>
    <dbReference type="NCBI Taxonomy" id="35525"/>
    <lineage>
        <taxon>Eukaryota</taxon>
        <taxon>Metazoa</taxon>
        <taxon>Ecdysozoa</taxon>
        <taxon>Arthropoda</taxon>
        <taxon>Crustacea</taxon>
        <taxon>Branchiopoda</taxon>
        <taxon>Diplostraca</taxon>
        <taxon>Cladocera</taxon>
        <taxon>Anomopoda</taxon>
        <taxon>Daphniidae</taxon>
        <taxon>Daphnia</taxon>
    </lineage>
</organism>
<protein>
    <recommendedName>
        <fullName evidence="8">GMP synthase</fullName>
    </recommendedName>
</protein>
<evidence type="ECO:0000256" key="4">
    <source>
        <dbReference type="ARBA" id="ARBA00022755"/>
    </source>
</evidence>
<gene>
    <name evidence="6" type="ORF">OUZ56_001887</name>
</gene>
<keyword evidence="2" id="KW-0547">Nucleotide-binding</keyword>
<evidence type="ECO:0000256" key="1">
    <source>
        <dbReference type="ARBA" id="ARBA00022598"/>
    </source>
</evidence>
<evidence type="ECO:0000256" key="5">
    <source>
        <dbReference type="ARBA" id="ARBA00022840"/>
    </source>
</evidence>
<keyword evidence="4" id="KW-0658">Purine biosynthesis</keyword>
<keyword evidence="7" id="KW-1185">Reference proteome</keyword>
<comment type="caution">
    <text evidence="6">The sequence shown here is derived from an EMBL/GenBank/DDBJ whole genome shotgun (WGS) entry which is preliminary data.</text>
</comment>
<evidence type="ECO:0000313" key="6">
    <source>
        <dbReference type="EMBL" id="KAK4019885.1"/>
    </source>
</evidence>